<feature type="non-terminal residue" evidence="1">
    <location>
        <position position="74"/>
    </location>
</feature>
<name>A0A974DX18_XENLA</name>
<evidence type="ECO:0000313" key="2">
    <source>
        <dbReference type="Proteomes" id="UP000694892"/>
    </source>
</evidence>
<proteinExistence type="predicted"/>
<sequence>ERERRSPAFNLQIANFPENSGSALQLFCQQEGIKDVDISELMKKLDILGDNGNLRNEEQVAVIQAGTVLSLCEK</sequence>
<dbReference type="PANTHER" id="PTHR18935:SF6">
    <property type="entry name" value="JANUS KINASE AND MICROTUBULE-INTERACTING PROTEIN 1"/>
    <property type="match status" value="1"/>
</dbReference>
<dbReference type="GO" id="GO:0008017">
    <property type="term" value="F:microtubule binding"/>
    <property type="evidence" value="ECO:0007669"/>
    <property type="project" value="InterPro"/>
</dbReference>
<dbReference type="GO" id="GO:0050811">
    <property type="term" value="F:GABA receptor binding"/>
    <property type="evidence" value="ECO:0007669"/>
    <property type="project" value="TreeGrafter"/>
</dbReference>
<accession>A0A974DX18</accession>
<dbReference type="Proteomes" id="UP000694892">
    <property type="component" value="Chromosome 1L"/>
</dbReference>
<organism evidence="1 2">
    <name type="scientific">Xenopus laevis</name>
    <name type="common">African clawed frog</name>
    <dbReference type="NCBI Taxonomy" id="8355"/>
    <lineage>
        <taxon>Eukaryota</taxon>
        <taxon>Metazoa</taxon>
        <taxon>Chordata</taxon>
        <taxon>Craniata</taxon>
        <taxon>Vertebrata</taxon>
        <taxon>Euteleostomi</taxon>
        <taxon>Amphibia</taxon>
        <taxon>Batrachia</taxon>
        <taxon>Anura</taxon>
        <taxon>Pipoidea</taxon>
        <taxon>Pipidae</taxon>
        <taxon>Xenopodinae</taxon>
        <taxon>Xenopus</taxon>
        <taxon>Xenopus</taxon>
    </lineage>
</organism>
<feature type="non-terminal residue" evidence="1">
    <location>
        <position position="1"/>
    </location>
</feature>
<dbReference type="EMBL" id="CM004466">
    <property type="protein sequence ID" value="OCT99322.1"/>
    <property type="molecule type" value="Genomic_DNA"/>
</dbReference>
<protein>
    <submittedName>
        <fullName evidence="1">Uncharacterized protein</fullName>
    </submittedName>
</protein>
<gene>
    <name evidence="1" type="ORF">XELAEV_180050999mg</name>
</gene>
<reference evidence="2" key="1">
    <citation type="journal article" date="2016" name="Nature">
        <title>Genome evolution in the allotetraploid frog Xenopus laevis.</title>
        <authorList>
            <person name="Session A.M."/>
            <person name="Uno Y."/>
            <person name="Kwon T."/>
            <person name="Chapman J.A."/>
            <person name="Toyoda A."/>
            <person name="Takahashi S."/>
            <person name="Fukui A."/>
            <person name="Hikosaka A."/>
            <person name="Suzuki A."/>
            <person name="Kondo M."/>
            <person name="van Heeringen S.J."/>
            <person name="Quigley I."/>
            <person name="Heinz S."/>
            <person name="Ogino H."/>
            <person name="Ochi H."/>
            <person name="Hellsten U."/>
            <person name="Lyons J.B."/>
            <person name="Simakov O."/>
            <person name="Putnam N."/>
            <person name="Stites J."/>
            <person name="Kuroki Y."/>
            <person name="Tanaka T."/>
            <person name="Michiue T."/>
            <person name="Watanabe M."/>
            <person name="Bogdanovic O."/>
            <person name="Lister R."/>
            <person name="Georgiou G."/>
            <person name="Paranjpe S.S."/>
            <person name="van Kruijsbergen I."/>
            <person name="Shu S."/>
            <person name="Carlson J."/>
            <person name="Kinoshita T."/>
            <person name="Ohta Y."/>
            <person name="Mawaribuchi S."/>
            <person name="Jenkins J."/>
            <person name="Grimwood J."/>
            <person name="Schmutz J."/>
            <person name="Mitros T."/>
            <person name="Mozaffari S.V."/>
            <person name="Suzuki Y."/>
            <person name="Haramoto Y."/>
            <person name="Yamamoto T.S."/>
            <person name="Takagi C."/>
            <person name="Heald R."/>
            <person name="Miller K."/>
            <person name="Haudenschild C."/>
            <person name="Kitzman J."/>
            <person name="Nakayama T."/>
            <person name="Izutsu Y."/>
            <person name="Robert J."/>
            <person name="Fortriede J."/>
            <person name="Burns K."/>
            <person name="Lotay V."/>
            <person name="Karimi K."/>
            <person name="Yasuoka Y."/>
            <person name="Dichmann D.S."/>
            <person name="Flajnik M.F."/>
            <person name="Houston D.W."/>
            <person name="Shendure J."/>
            <person name="DuPasquier L."/>
            <person name="Vize P.D."/>
            <person name="Zorn A.M."/>
            <person name="Ito M."/>
            <person name="Marcotte E.M."/>
            <person name="Wallingford J.B."/>
            <person name="Ito Y."/>
            <person name="Asashima M."/>
            <person name="Ueno N."/>
            <person name="Matsuda Y."/>
            <person name="Veenstra G.J."/>
            <person name="Fujiyama A."/>
            <person name="Harland R.M."/>
            <person name="Taira M."/>
            <person name="Rokhsar D.S."/>
        </authorList>
    </citation>
    <scope>NUCLEOTIDE SEQUENCE [LARGE SCALE GENOMIC DNA]</scope>
    <source>
        <strain evidence="2">J</strain>
    </source>
</reference>
<dbReference type="AlphaFoldDB" id="A0A974DX18"/>
<dbReference type="GO" id="GO:0019900">
    <property type="term" value="F:kinase binding"/>
    <property type="evidence" value="ECO:0007669"/>
    <property type="project" value="InterPro"/>
</dbReference>
<dbReference type="PANTHER" id="PTHR18935">
    <property type="entry name" value="GOLGIN SUBFAMILY A MEMBER 4-LIKE ISOFORM X1"/>
    <property type="match status" value="1"/>
</dbReference>
<evidence type="ECO:0000313" key="1">
    <source>
        <dbReference type="EMBL" id="OCT99322.1"/>
    </source>
</evidence>
<dbReference type="InterPro" id="IPR024836">
    <property type="entry name" value="JAKMIP"/>
</dbReference>